<evidence type="ECO:0000256" key="4">
    <source>
        <dbReference type="PROSITE-ProRule" id="PRU01024"/>
    </source>
</evidence>
<proteinExistence type="inferred from homology"/>
<keyword evidence="7" id="KW-1185">Reference proteome</keyword>
<dbReference type="PROSITE" id="PS01230">
    <property type="entry name" value="TRMA_1"/>
    <property type="match status" value="1"/>
</dbReference>
<dbReference type="PROSITE" id="PS01231">
    <property type="entry name" value="TRMA_2"/>
    <property type="match status" value="1"/>
</dbReference>
<dbReference type="SUPFAM" id="SSF53335">
    <property type="entry name" value="S-adenosyl-L-methionine-dependent methyltransferases"/>
    <property type="match status" value="1"/>
</dbReference>
<dbReference type="InterPro" id="IPR045850">
    <property type="entry name" value="TRM2_met"/>
</dbReference>
<organism evidence="6 7">
    <name type="scientific">Cryptosporidium xiaoi</name>
    <dbReference type="NCBI Taxonomy" id="659607"/>
    <lineage>
        <taxon>Eukaryota</taxon>
        <taxon>Sar</taxon>
        <taxon>Alveolata</taxon>
        <taxon>Apicomplexa</taxon>
        <taxon>Conoidasida</taxon>
        <taxon>Coccidia</taxon>
        <taxon>Eucoccidiorida</taxon>
        <taxon>Eimeriorina</taxon>
        <taxon>Cryptosporidiidae</taxon>
        <taxon>Cryptosporidium</taxon>
    </lineage>
</organism>
<evidence type="ECO:0000313" key="6">
    <source>
        <dbReference type="EMBL" id="KAK6590964.1"/>
    </source>
</evidence>
<evidence type="ECO:0000256" key="5">
    <source>
        <dbReference type="PROSITE-ProRule" id="PRU10015"/>
    </source>
</evidence>
<protein>
    <submittedName>
        <fullName evidence="6">RNA methylase</fullName>
    </submittedName>
</protein>
<comment type="similarity">
    <text evidence="4">Belongs to the class I-like SAM-binding methyltransferase superfamily. RNA M5U methyltransferase family.</text>
</comment>
<reference evidence="6 7" key="1">
    <citation type="submission" date="2023-10" db="EMBL/GenBank/DDBJ databases">
        <title>Comparative genomics analysis reveals potential genetic determinants of host preference in Cryptosporidium xiaoi.</title>
        <authorList>
            <person name="Xiao L."/>
            <person name="Li J."/>
        </authorList>
    </citation>
    <scope>NUCLEOTIDE SEQUENCE [LARGE SCALE GENOMIC DNA]</scope>
    <source>
        <strain evidence="6 7">52996</strain>
    </source>
</reference>
<dbReference type="InterPro" id="IPR030391">
    <property type="entry name" value="MeTrfase_TrmA_CS"/>
</dbReference>
<keyword evidence="3 4" id="KW-0949">S-adenosyl-L-methionine</keyword>
<sequence>MSMPKGEEKLKQSRCENLNKMENIKEKLAKNPIEILRKKITPLYKDPYKFQLEYKYRYVRSNLCKLTKSVYHHAVNRGLEPPTWCVNQNISSEIEKKKDAIQDCNGFSEISLKPILSTIGYNQSHTKVKSDNNSYNPCINGSDDQDFKYKNPYSYRNKCEFTIGFTTGELVDIDSEISVGFVSHIDRFEPIVVGIIDQGCDNSEKIDLKLGDQEKVCNNIICENDKDNSSINYTSKEIEIIHPCVFDIVKITEEMVKISSTENNYKVYSRRNRKGIWRLLLVRISETHKEIMVTLQTTRLKDLKDKNNIVNLMINYLSEEGCSKKNNISLMNYRVSSLYLHQSDSIVDTFDSGELELVWGKSEITLNICNTDLSVGPLSFFQTNTKGCEVLYGVIKEIVLDNYLKYVNENNDGNKSIDLLVLDICCGTGAIGITILNAFRKLINENSFNVKNIDLYGVDCCEEAIESAKKNAINNGIMNAKYICGAAENVLPGLLSELSLKESYIVAIVDPPRSGLHTSVVKSFRDLNEVENLIYVSCNVESLIKNCLELCSAYDPVKDKKSNCLNVFEPEYAIPIDMFPHTKHVETVLYLSRNSNKVKDCSLNSEQVKKRRIMKNPLLS</sequence>
<feature type="binding site" evidence="4">
    <location>
        <position position="510"/>
    </location>
    <ligand>
        <name>S-adenosyl-L-methionine</name>
        <dbReference type="ChEBI" id="CHEBI:59789"/>
    </ligand>
</feature>
<accession>A0AAV9Y2Z2</accession>
<gene>
    <name evidence="6" type="ORF">RS030_111820</name>
</gene>
<keyword evidence="2 4" id="KW-0808">Transferase</keyword>
<dbReference type="PANTHER" id="PTHR45904">
    <property type="entry name" value="TRNA (URACIL-5-)-METHYLTRANSFERASE"/>
    <property type="match status" value="1"/>
</dbReference>
<keyword evidence="1 4" id="KW-0489">Methyltransferase</keyword>
<dbReference type="GO" id="GO:0009451">
    <property type="term" value="P:RNA modification"/>
    <property type="evidence" value="ECO:0007669"/>
    <property type="project" value="UniProtKB-ARBA"/>
</dbReference>
<evidence type="ECO:0000256" key="2">
    <source>
        <dbReference type="ARBA" id="ARBA00022679"/>
    </source>
</evidence>
<dbReference type="EMBL" id="JAWDEY010000002">
    <property type="protein sequence ID" value="KAK6590964.1"/>
    <property type="molecule type" value="Genomic_DNA"/>
</dbReference>
<dbReference type="Pfam" id="PF05958">
    <property type="entry name" value="tRNA_U5-meth_tr"/>
    <property type="match status" value="1"/>
</dbReference>
<dbReference type="Gene3D" id="3.40.50.150">
    <property type="entry name" value="Vaccinia Virus protein VP39"/>
    <property type="match status" value="1"/>
</dbReference>
<feature type="active site" evidence="5">
    <location>
        <position position="538"/>
    </location>
</feature>
<feature type="binding site" evidence="4">
    <location>
        <position position="382"/>
    </location>
    <ligand>
        <name>S-adenosyl-L-methionine</name>
        <dbReference type="ChEBI" id="CHEBI:59789"/>
    </ligand>
</feature>
<evidence type="ECO:0000313" key="7">
    <source>
        <dbReference type="Proteomes" id="UP001311799"/>
    </source>
</evidence>
<dbReference type="InterPro" id="IPR030390">
    <property type="entry name" value="MeTrfase_TrmA_AS"/>
</dbReference>
<comment type="caution">
    <text evidence="4">Lacks conserved residue(s) required for the propagation of feature annotation.</text>
</comment>
<dbReference type="AlphaFoldDB" id="A0AAV9Y2Z2"/>
<evidence type="ECO:0000256" key="3">
    <source>
        <dbReference type="ARBA" id="ARBA00022691"/>
    </source>
</evidence>
<feature type="binding site" evidence="4">
    <location>
        <position position="459"/>
    </location>
    <ligand>
        <name>S-adenosyl-L-methionine</name>
        <dbReference type="ChEBI" id="CHEBI:59789"/>
    </ligand>
</feature>
<dbReference type="CDD" id="cd02440">
    <property type="entry name" value="AdoMet_MTases"/>
    <property type="match status" value="1"/>
</dbReference>
<evidence type="ECO:0000256" key="1">
    <source>
        <dbReference type="ARBA" id="ARBA00022603"/>
    </source>
</evidence>
<comment type="caution">
    <text evidence="6">The sequence shown here is derived from an EMBL/GenBank/DDBJ whole genome shotgun (WGS) entry which is preliminary data.</text>
</comment>
<dbReference type="InterPro" id="IPR010280">
    <property type="entry name" value="U5_MeTrfase_fam"/>
</dbReference>
<dbReference type="PROSITE" id="PS51687">
    <property type="entry name" value="SAM_MT_RNA_M5U"/>
    <property type="match status" value="1"/>
</dbReference>
<dbReference type="GO" id="GO:0006396">
    <property type="term" value="P:RNA processing"/>
    <property type="evidence" value="ECO:0007669"/>
    <property type="project" value="InterPro"/>
</dbReference>
<feature type="active site" description="Nucleophile" evidence="4">
    <location>
        <position position="538"/>
    </location>
</feature>
<dbReference type="PANTHER" id="PTHR45904:SF2">
    <property type="entry name" value="TRNA (URACIL-5-)-METHYLTRANSFERASE HOMOLOG A"/>
    <property type="match status" value="1"/>
</dbReference>
<dbReference type="GO" id="GO:0032259">
    <property type="term" value="P:methylation"/>
    <property type="evidence" value="ECO:0007669"/>
    <property type="project" value="UniProtKB-KW"/>
</dbReference>
<dbReference type="InterPro" id="IPR029063">
    <property type="entry name" value="SAM-dependent_MTases_sf"/>
</dbReference>
<name>A0AAV9Y2Z2_9CRYT</name>
<dbReference type="Proteomes" id="UP001311799">
    <property type="component" value="Unassembled WGS sequence"/>
</dbReference>
<dbReference type="Gene3D" id="2.40.50.1070">
    <property type="match status" value="1"/>
</dbReference>
<dbReference type="GO" id="GO:0008173">
    <property type="term" value="F:RNA methyltransferase activity"/>
    <property type="evidence" value="ECO:0007669"/>
    <property type="project" value="InterPro"/>
</dbReference>
<dbReference type="GO" id="GO:0003723">
    <property type="term" value="F:RNA binding"/>
    <property type="evidence" value="ECO:0007669"/>
    <property type="project" value="TreeGrafter"/>
</dbReference>
<dbReference type="GO" id="GO:0008757">
    <property type="term" value="F:S-adenosylmethionine-dependent methyltransferase activity"/>
    <property type="evidence" value="ECO:0007669"/>
    <property type="project" value="UniProtKB-ARBA"/>
</dbReference>